<keyword evidence="1" id="KW-0732">Signal</keyword>
<organism evidence="3 4">
    <name type="scientific">Perkinsus olseni</name>
    <name type="common">Perkinsus atlanticus</name>
    <dbReference type="NCBI Taxonomy" id="32597"/>
    <lineage>
        <taxon>Eukaryota</taxon>
        <taxon>Sar</taxon>
        <taxon>Alveolata</taxon>
        <taxon>Perkinsozoa</taxon>
        <taxon>Perkinsea</taxon>
        <taxon>Perkinsida</taxon>
        <taxon>Perkinsidae</taxon>
        <taxon>Perkinsus</taxon>
    </lineage>
</organism>
<dbReference type="Gene3D" id="2.40.70.10">
    <property type="entry name" value="Acid Proteases"/>
    <property type="match status" value="2"/>
</dbReference>
<dbReference type="Proteomes" id="UP000574390">
    <property type="component" value="Unassembled WGS sequence"/>
</dbReference>
<dbReference type="PROSITE" id="PS51767">
    <property type="entry name" value="PEPTIDASE_A1"/>
    <property type="match status" value="1"/>
</dbReference>
<dbReference type="InterPro" id="IPR033121">
    <property type="entry name" value="PEPTIDASE_A1"/>
</dbReference>
<feature type="signal peptide" evidence="1">
    <location>
        <begin position="1"/>
        <end position="16"/>
    </location>
</feature>
<protein>
    <recommendedName>
        <fullName evidence="2">Peptidase A1 domain-containing protein</fullName>
    </recommendedName>
</protein>
<dbReference type="AlphaFoldDB" id="A0A7J6PT40"/>
<name>A0A7J6PT40_PEROL</name>
<dbReference type="Pfam" id="PF00026">
    <property type="entry name" value="Asp"/>
    <property type="match status" value="1"/>
</dbReference>
<gene>
    <name evidence="3" type="ORF">FOZ62_018358</name>
</gene>
<reference evidence="3 4" key="1">
    <citation type="submission" date="2020-04" db="EMBL/GenBank/DDBJ databases">
        <title>Perkinsus olseni comparative genomics.</title>
        <authorList>
            <person name="Bogema D.R."/>
        </authorList>
    </citation>
    <scope>NUCLEOTIDE SEQUENCE [LARGE SCALE GENOMIC DNA]</scope>
    <source>
        <strain evidence="3">ATCC PRA-205</strain>
    </source>
</reference>
<sequence length="407" mass="45715">MSLFVSSLSVINLALARVFTLPFHDEYGHIVLVFDGQPISLLADSGSARFFVVYGEWFERQYGRGSCRRHNMTCYFCPVEAPCDDIEQRDRITVGYAEGLDVYQYVQHSGALDLGQSTANVTFGVVVDYTSKYNVAPTPTLGLSFGRADIPKTFLQQLKDLNVIDTLSYSVHFERFCPYEQGKLVVGGVGSKGQDTIRLPLSMPPELKRRLHVPIASMGIGERPEVEASLSRDGSRKIIRFSLQDRVALFDTGNMGIDLPYTVLSALIEELEAGVSTLANSRTLRVENIMWWEVDRPMVWVIRPNHVRFLPTIVYSLVGEGNETVDIRISPEHYVGTCSYDECMVYLYASDDTELVVGEPFFRAYDAHVDLEGEIISVEPQPPRPAAHLRVGHEPRRLLLPGVWQLC</sequence>
<feature type="domain" description="Peptidase A1" evidence="2">
    <location>
        <begin position="26"/>
        <end position="379"/>
    </location>
</feature>
<dbReference type="InterPro" id="IPR021109">
    <property type="entry name" value="Peptidase_aspartic_dom_sf"/>
</dbReference>
<dbReference type="EMBL" id="JABANM010034796">
    <property type="protein sequence ID" value="KAF4699057.1"/>
    <property type="molecule type" value="Genomic_DNA"/>
</dbReference>
<proteinExistence type="predicted"/>
<evidence type="ECO:0000313" key="3">
    <source>
        <dbReference type="EMBL" id="KAF4699057.1"/>
    </source>
</evidence>
<evidence type="ECO:0000256" key="1">
    <source>
        <dbReference type="SAM" id="SignalP"/>
    </source>
</evidence>
<dbReference type="SUPFAM" id="SSF50630">
    <property type="entry name" value="Acid proteases"/>
    <property type="match status" value="1"/>
</dbReference>
<evidence type="ECO:0000313" key="4">
    <source>
        <dbReference type="Proteomes" id="UP000574390"/>
    </source>
</evidence>
<comment type="caution">
    <text evidence="3">The sequence shown here is derived from an EMBL/GenBank/DDBJ whole genome shotgun (WGS) entry which is preliminary data.</text>
</comment>
<feature type="chain" id="PRO_5029761386" description="Peptidase A1 domain-containing protein" evidence="1">
    <location>
        <begin position="17"/>
        <end position="407"/>
    </location>
</feature>
<accession>A0A7J6PT40</accession>
<evidence type="ECO:0000259" key="2">
    <source>
        <dbReference type="PROSITE" id="PS51767"/>
    </source>
</evidence>